<accession>A0A7U4JAS8</accession>
<dbReference type="SUPFAM" id="SSF88659">
    <property type="entry name" value="Sigma3 and sigma4 domains of RNA polymerase sigma factors"/>
    <property type="match status" value="1"/>
</dbReference>
<dbReference type="InterPro" id="IPR013324">
    <property type="entry name" value="RNA_pol_sigma_r3/r4-like"/>
</dbReference>
<dbReference type="InterPro" id="IPR013249">
    <property type="entry name" value="RNA_pol_sigma70_r4_t2"/>
</dbReference>
<reference evidence="7 8" key="2">
    <citation type="submission" date="2015-02" db="EMBL/GenBank/DDBJ databases">
        <title>The complete genome of Sphingomonas hengshuiensis sp. WHSC-8 isolated from soil of Hengshui Lake.</title>
        <authorList>
            <person name="Wei S."/>
            <person name="Guo J."/>
            <person name="Su C."/>
            <person name="Wu R."/>
            <person name="Zhang Z."/>
            <person name="Liang K."/>
            <person name="Li H."/>
            <person name="Wang T."/>
            <person name="Liu H."/>
            <person name="Zhang C."/>
            <person name="Li Z."/>
            <person name="Wang Q."/>
            <person name="Meng J."/>
        </authorList>
    </citation>
    <scope>NUCLEOTIDE SEQUENCE [LARGE SCALE GENOMIC DNA]</scope>
    <source>
        <strain evidence="7 8">WHSC-8</strain>
    </source>
</reference>
<evidence type="ECO:0000256" key="1">
    <source>
        <dbReference type="ARBA" id="ARBA00010641"/>
    </source>
</evidence>
<dbReference type="InterPro" id="IPR014284">
    <property type="entry name" value="RNA_pol_sigma-70_dom"/>
</dbReference>
<dbReference type="Proteomes" id="UP000032300">
    <property type="component" value="Chromosome"/>
</dbReference>
<dbReference type="EMBL" id="CP010836">
    <property type="protein sequence ID" value="AJP73401.1"/>
    <property type="molecule type" value="Genomic_DNA"/>
</dbReference>
<evidence type="ECO:0008006" key="9">
    <source>
        <dbReference type="Google" id="ProtNLM"/>
    </source>
</evidence>
<dbReference type="InterPro" id="IPR036388">
    <property type="entry name" value="WH-like_DNA-bd_sf"/>
</dbReference>
<dbReference type="Gene3D" id="1.10.1740.10">
    <property type="match status" value="1"/>
</dbReference>
<keyword evidence="2" id="KW-0805">Transcription regulation</keyword>
<dbReference type="Gene3D" id="1.10.10.10">
    <property type="entry name" value="Winged helix-like DNA-binding domain superfamily/Winged helix DNA-binding domain"/>
    <property type="match status" value="1"/>
</dbReference>
<evidence type="ECO:0000256" key="4">
    <source>
        <dbReference type="ARBA" id="ARBA00023163"/>
    </source>
</evidence>
<keyword evidence="8" id="KW-1185">Reference proteome</keyword>
<sequence>MSPPLPSIAPALEDAEVPANAAPGIEMIYRNERQALVRFITRHRSNPEDAGDVAQEAFLRLAQSEQGRSDAILRPRAFLWQIARNLMRNQAKSAAARGERLHVVYDDEAVSDRNEVARLEARDGLARAEAVMRRMKPKTREIFMAVRLDGMSYAEIAERTGMTVSGVEKQMAQAMAMLLKNAGRD</sequence>
<dbReference type="GO" id="GO:0003677">
    <property type="term" value="F:DNA binding"/>
    <property type="evidence" value="ECO:0007669"/>
    <property type="project" value="InterPro"/>
</dbReference>
<reference evidence="7 8" key="1">
    <citation type="journal article" date="2015" name="Int. J. Syst. Evol. Microbiol.">
        <title>Sphingomonas hengshuiensis sp. nov., isolated from lake wetland.</title>
        <authorList>
            <person name="Wei S."/>
            <person name="Wang T."/>
            <person name="Liu H."/>
            <person name="Zhang C."/>
            <person name="Guo J."/>
            <person name="Wang Q."/>
            <person name="Liang K."/>
            <person name="Zhang Z."/>
        </authorList>
    </citation>
    <scope>NUCLEOTIDE SEQUENCE [LARGE SCALE GENOMIC DNA]</scope>
    <source>
        <strain evidence="7 8">WHSC-8</strain>
    </source>
</reference>
<dbReference type="InterPro" id="IPR007627">
    <property type="entry name" value="RNA_pol_sigma70_r2"/>
</dbReference>
<dbReference type="OrthoDB" id="7620544at2"/>
<dbReference type="KEGG" id="sphi:TS85_18815"/>
<name>A0A7U4JAS8_9SPHN</name>
<dbReference type="Pfam" id="PF08281">
    <property type="entry name" value="Sigma70_r4_2"/>
    <property type="match status" value="1"/>
</dbReference>
<dbReference type="InterPro" id="IPR039425">
    <property type="entry name" value="RNA_pol_sigma-70-like"/>
</dbReference>
<dbReference type="GO" id="GO:0006352">
    <property type="term" value="P:DNA-templated transcription initiation"/>
    <property type="evidence" value="ECO:0007669"/>
    <property type="project" value="InterPro"/>
</dbReference>
<gene>
    <name evidence="7" type="ORF">TS85_18815</name>
</gene>
<dbReference type="RefSeq" id="WP_077228693.1">
    <property type="nucleotide sequence ID" value="NZ_CP010836.1"/>
</dbReference>
<dbReference type="Pfam" id="PF04542">
    <property type="entry name" value="Sigma70_r2"/>
    <property type="match status" value="1"/>
</dbReference>
<dbReference type="PANTHER" id="PTHR43133:SF63">
    <property type="entry name" value="RNA POLYMERASE SIGMA FACTOR FECI-RELATED"/>
    <property type="match status" value="1"/>
</dbReference>
<evidence type="ECO:0000256" key="3">
    <source>
        <dbReference type="ARBA" id="ARBA00023082"/>
    </source>
</evidence>
<proteinExistence type="inferred from homology"/>
<feature type="domain" description="RNA polymerase sigma factor 70 region 4 type 2" evidence="6">
    <location>
        <begin position="128"/>
        <end position="178"/>
    </location>
</feature>
<evidence type="ECO:0000256" key="2">
    <source>
        <dbReference type="ARBA" id="ARBA00023015"/>
    </source>
</evidence>
<evidence type="ECO:0000259" key="6">
    <source>
        <dbReference type="Pfam" id="PF08281"/>
    </source>
</evidence>
<dbReference type="SUPFAM" id="SSF88946">
    <property type="entry name" value="Sigma2 domain of RNA polymerase sigma factors"/>
    <property type="match status" value="1"/>
</dbReference>
<dbReference type="AlphaFoldDB" id="A0A7U4JAS8"/>
<evidence type="ECO:0000259" key="5">
    <source>
        <dbReference type="Pfam" id="PF04542"/>
    </source>
</evidence>
<evidence type="ECO:0000313" key="7">
    <source>
        <dbReference type="EMBL" id="AJP73401.1"/>
    </source>
</evidence>
<evidence type="ECO:0000313" key="8">
    <source>
        <dbReference type="Proteomes" id="UP000032300"/>
    </source>
</evidence>
<keyword evidence="4" id="KW-0804">Transcription</keyword>
<dbReference type="PANTHER" id="PTHR43133">
    <property type="entry name" value="RNA POLYMERASE ECF-TYPE SIGMA FACTO"/>
    <property type="match status" value="1"/>
</dbReference>
<keyword evidence="3" id="KW-0731">Sigma factor</keyword>
<feature type="domain" description="RNA polymerase sigma-70 region 2" evidence="5">
    <location>
        <begin position="29"/>
        <end position="95"/>
    </location>
</feature>
<dbReference type="GO" id="GO:0016987">
    <property type="term" value="F:sigma factor activity"/>
    <property type="evidence" value="ECO:0007669"/>
    <property type="project" value="UniProtKB-KW"/>
</dbReference>
<protein>
    <recommendedName>
        <fullName evidence="9">RNA polymerase subunit sigma-24</fullName>
    </recommendedName>
</protein>
<organism evidence="7 8">
    <name type="scientific">Sphingomonas hengshuiensis</name>
    <dbReference type="NCBI Taxonomy" id="1609977"/>
    <lineage>
        <taxon>Bacteria</taxon>
        <taxon>Pseudomonadati</taxon>
        <taxon>Pseudomonadota</taxon>
        <taxon>Alphaproteobacteria</taxon>
        <taxon>Sphingomonadales</taxon>
        <taxon>Sphingomonadaceae</taxon>
        <taxon>Sphingomonas</taxon>
    </lineage>
</organism>
<dbReference type="NCBIfam" id="TIGR02937">
    <property type="entry name" value="sigma70-ECF"/>
    <property type="match status" value="1"/>
</dbReference>
<comment type="similarity">
    <text evidence="1">Belongs to the sigma-70 factor family. ECF subfamily.</text>
</comment>
<dbReference type="InterPro" id="IPR013325">
    <property type="entry name" value="RNA_pol_sigma_r2"/>
</dbReference>